<evidence type="ECO:0000313" key="8">
    <source>
        <dbReference type="EMBL" id="WND03237.1"/>
    </source>
</evidence>
<proteinExistence type="inferred from homology"/>
<reference evidence="8" key="1">
    <citation type="submission" date="2023-04" db="EMBL/GenBank/DDBJ databases">
        <title>Complete genome sequence of Temperatibacter marinus.</title>
        <authorList>
            <person name="Rong J.-C."/>
            <person name="Yi M.-L."/>
            <person name="Zhao Q."/>
        </authorList>
    </citation>
    <scope>NUCLEOTIDE SEQUENCE</scope>
    <source>
        <strain evidence="8">NBRC 110045</strain>
    </source>
</reference>
<comment type="similarity">
    <text evidence="2 7">Belongs to the UPF0056 (MarC) family.</text>
</comment>
<dbReference type="InterPro" id="IPR002771">
    <property type="entry name" value="Multi_antbiot-R_MarC"/>
</dbReference>
<keyword evidence="3" id="KW-1003">Cell membrane</keyword>
<evidence type="ECO:0000313" key="9">
    <source>
        <dbReference type="Proteomes" id="UP001268683"/>
    </source>
</evidence>
<dbReference type="Proteomes" id="UP001268683">
    <property type="component" value="Chromosome"/>
</dbReference>
<evidence type="ECO:0000256" key="3">
    <source>
        <dbReference type="ARBA" id="ARBA00022475"/>
    </source>
</evidence>
<evidence type="ECO:0000256" key="1">
    <source>
        <dbReference type="ARBA" id="ARBA00004651"/>
    </source>
</evidence>
<feature type="transmembrane region" description="Helical" evidence="7">
    <location>
        <begin position="110"/>
        <end position="132"/>
    </location>
</feature>
<feature type="transmembrane region" description="Helical" evidence="7">
    <location>
        <begin position="71"/>
        <end position="89"/>
    </location>
</feature>
<dbReference type="NCBIfam" id="TIGR00427">
    <property type="entry name" value="NAAT family transporter"/>
    <property type="match status" value="1"/>
</dbReference>
<name>A0AA52EIN1_9PROT</name>
<comment type="subcellular location">
    <subcellularLocation>
        <location evidence="1 7">Cell membrane</location>
        <topology evidence="1 7">Multi-pass membrane protein</topology>
    </subcellularLocation>
</comment>
<dbReference type="RefSeq" id="WP_310799089.1">
    <property type="nucleotide sequence ID" value="NZ_CP123872.1"/>
</dbReference>
<accession>A0AA52EIN1</accession>
<sequence length="205" mass="22005">METYIAAFITLVVIIDPPGMAPIFAGLTDGASKKFKRTMAIKGSFIALLILLFFGWAGQPFMNALGISIDGLRVAGGIMLFIIALEMVMEKRTERKQEAAEKLDDYFEDISVFPIALPLLAGPGSIATIMILMNNQEGNLMGQVMVMSALLSVIFLTLIALLIAPQMMALLGPSVNAVITRVLGVVLAALAAQYVLEGVQGFYAF</sequence>
<organism evidence="8 9">
    <name type="scientific">Temperatibacter marinus</name>
    <dbReference type="NCBI Taxonomy" id="1456591"/>
    <lineage>
        <taxon>Bacteria</taxon>
        <taxon>Pseudomonadati</taxon>
        <taxon>Pseudomonadota</taxon>
        <taxon>Alphaproteobacteria</taxon>
        <taxon>Kordiimonadales</taxon>
        <taxon>Temperatibacteraceae</taxon>
        <taxon>Temperatibacter</taxon>
    </lineage>
</organism>
<dbReference type="PANTHER" id="PTHR33508:SF1">
    <property type="entry name" value="UPF0056 MEMBRANE PROTEIN YHCE"/>
    <property type="match status" value="1"/>
</dbReference>
<keyword evidence="9" id="KW-1185">Reference proteome</keyword>
<keyword evidence="4 7" id="KW-0812">Transmembrane</keyword>
<dbReference type="AlphaFoldDB" id="A0AA52EIN1"/>
<feature type="transmembrane region" description="Helical" evidence="7">
    <location>
        <begin position="6"/>
        <end position="27"/>
    </location>
</feature>
<keyword evidence="5 7" id="KW-1133">Transmembrane helix</keyword>
<dbReference type="KEGG" id="tmk:QGN29_02495"/>
<evidence type="ECO:0000256" key="4">
    <source>
        <dbReference type="ARBA" id="ARBA00022692"/>
    </source>
</evidence>
<dbReference type="PANTHER" id="PTHR33508">
    <property type="entry name" value="UPF0056 MEMBRANE PROTEIN YHCE"/>
    <property type="match status" value="1"/>
</dbReference>
<dbReference type="GO" id="GO:0005886">
    <property type="term" value="C:plasma membrane"/>
    <property type="evidence" value="ECO:0007669"/>
    <property type="project" value="UniProtKB-SubCell"/>
</dbReference>
<protein>
    <recommendedName>
        <fullName evidence="7">UPF0056 membrane protein</fullName>
    </recommendedName>
</protein>
<feature type="transmembrane region" description="Helical" evidence="7">
    <location>
        <begin position="144"/>
        <end position="163"/>
    </location>
</feature>
<dbReference type="Pfam" id="PF01914">
    <property type="entry name" value="MarC"/>
    <property type="match status" value="1"/>
</dbReference>
<feature type="transmembrane region" description="Helical" evidence="7">
    <location>
        <begin position="39"/>
        <end position="59"/>
    </location>
</feature>
<evidence type="ECO:0000256" key="2">
    <source>
        <dbReference type="ARBA" id="ARBA00009784"/>
    </source>
</evidence>
<evidence type="ECO:0000256" key="5">
    <source>
        <dbReference type="ARBA" id="ARBA00022989"/>
    </source>
</evidence>
<evidence type="ECO:0000256" key="7">
    <source>
        <dbReference type="RuleBase" id="RU362048"/>
    </source>
</evidence>
<gene>
    <name evidence="8" type="ORF">QGN29_02495</name>
</gene>
<dbReference type="EMBL" id="CP123872">
    <property type="protein sequence ID" value="WND03237.1"/>
    <property type="molecule type" value="Genomic_DNA"/>
</dbReference>
<feature type="transmembrane region" description="Helical" evidence="7">
    <location>
        <begin position="175"/>
        <end position="196"/>
    </location>
</feature>
<evidence type="ECO:0000256" key="6">
    <source>
        <dbReference type="ARBA" id="ARBA00023136"/>
    </source>
</evidence>
<keyword evidence="6 7" id="KW-0472">Membrane</keyword>